<dbReference type="AlphaFoldDB" id="A0A6A3KN62"/>
<evidence type="ECO:0000313" key="7">
    <source>
        <dbReference type="Proteomes" id="UP000434957"/>
    </source>
</evidence>
<dbReference type="Proteomes" id="UP000429607">
    <property type="component" value="Unassembled WGS sequence"/>
</dbReference>
<feature type="region of interest" description="Disordered" evidence="2">
    <location>
        <begin position="1"/>
        <end position="29"/>
    </location>
</feature>
<feature type="coiled-coil region" evidence="1">
    <location>
        <begin position="361"/>
        <end position="388"/>
    </location>
</feature>
<dbReference type="EMBL" id="QXFT01001476">
    <property type="protein sequence ID" value="KAE9317611.1"/>
    <property type="molecule type" value="Genomic_DNA"/>
</dbReference>
<evidence type="ECO:0000313" key="6">
    <source>
        <dbReference type="Proteomes" id="UP000429607"/>
    </source>
</evidence>
<proteinExistence type="predicted"/>
<reference evidence="6 8" key="1">
    <citation type="submission" date="2018-09" db="EMBL/GenBank/DDBJ databases">
        <title>Genomic investigation of the strawberry pathogen Phytophthora fragariae indicates pathogenicity is determined by transcriptional variation in three key races.</title>
        <authorList>
            <person name="Adams T.M."/>
            <person name="Armitage A.D."/>
            <person name="Sobczyk M.K."/>
            <person name="Bates H.J."/>
            <person name="Dunwell J.M."/>
            <person name="Nellist C.F."/>
            <person name="Harrison R.J."/>
        </authorList>
    </citation>
    <scope>NUCLEOTIDE SEQUENCE [LARGE SCALE GENOMIC DNA]</scope>
    <source>
        <strain evidence="4 6">SCRP249</strain>
        <strain evidence="3 8">SCRP324</strain>
        <strain evidence="5 7">SCRP333</strain>
    </source>
</reference>
<dbReference type="Proteomes" id="UP000434957">
    <property type="component" value="Unassembled WGS sequence"/>
</dbReference>
<sequence length="400" mass="44303">MGGRSRLGPDGQECDEELKESDHPEVNPTTAANAETQLLSFTISAPPISNLLKASLEVDGCAVFVAPGVDGGAAGGTTGDIPSPAQVEASSEEAAGVITGGIPSQGREEASTAGVITGGDEGFRLRLAHTRYPWLDDFMLLMSGHRRNGCGRPLFDVSELSHVSIPDGWNMSLFLIDLFFQKRFYSRNKDMKYDAMARSSPDALAESWDVFVEGLVEDEDAWMAGFKKVKAAFMKYNLDGDKIQVHVQSIAEGVPCCVTTDQRCPMCYLDSPKATGVVRRGEVGNISTELYHLIKHLDLRWRFRSRAVAEDKARKRMMQSDVLDDMPLAQVDPSKSEQRLRDIQTDVYLAGLSSHQVRETVKSLVEYRVSAEGQIKNLERQFEEIQTLLYNSGIYQRQRK</sequence>
<evidence type="ECO:0000313" key="4">
    <source>
        <dbReference type="EMBL" id="KAE9006575.1"/>
    </source>
</evidence>
<evidence type="ECO:0000313" key="5">
    <source>
        <dbReference type="EMBL" id="KAE9317611.1"/>
    </source>
</evidence>
<dbReference type="EMBL" id="QXFV01001410">
    <property type="protein sequence ID" value="KAE9006575.1"/>
    <property type="molecule type" value="Genomic_DNA"/>
</dbReference>
<evidence type="ECO:0000313" key="3">
    <source>
        <dbReference type="EMBL" id="KAE8998487.1"/>
    </source>
</evidence>
<keyword evidence="7" id="KW-1185">Reference proteome</keyword>
<evidence type="ECO:0000313" key="8">
    <source>
        <dbReference type="Proteomes" id="UP000435112"/>
    </source>
</evidence>
<organism evidence="4 6">
    <name type="scientific">Phytophthora rubi</name>
    <dbReference type="NCBI Taxonomy" id="129364"/>
    <lineage>
        <taxon>Eukaryota</taxon>
        <taxon>Sar</taxon>
        <taxon>Stramenopiles</taxon>
        <taxon>Oomycota</taxon>
        <taxon>Peronosporomycetes</taxon>
        <taxon>Peronosporales</taxon>
        <taxon>Peronosporaceae</taxon>
        <taxon>Phytophthora</taxon>
    </lineage>
</organism>
<accession>A0A6A3KN62</accession>
<comment type="caution">
    <text evidence="4">The sequence shown here is derived from an EMBL/GenBank/DDBJ whole genome shotgun (WGS) entry which is preliminary data.</text>
</comment>
<evidence type="ECO:0000256" key="2">
    <source>
        <dbReference type="SAM" id="MobiDB-lite"/>
    </source>
</evidence>
<protein>
    <submittedName>
        <fullName evidence="4">Uncharacterized protein</fullName>
    </submittedName>
</protein>
<evidence type="ECO:0000256" key="1">
    <source>
        <dbReference type="SAM" id="Coils"/>
    </source>
</evidence>
<name>A0A6A3KN62_9STRA</name>
<gene>
    <name evidence="4" type="ORF">PR001_g17174</name>
    <name evidence="3" type="ORF">PR002_g18728</name>
    <name evidence="5" type="ORF">PR003_g18434</name>
</gene>
<dbReference type="Proteomes" id="UP000435112">
    <property type="component" value="Unassembled WGS sequence"/>
</dbReference>
<dbReference type="OrthoDB" id="128154at2759"/>
<dbReference type="EMBL" id="QXFU01001627">
    <property type="protein sequence ID" value="KAE8998487.1"/>
    <property type="molecule type" value="Genomic_DNA"/>
</dbReference>
<keyword evidence="1" id="KW-0175">Coiled coil</keyword>